<keyword evidence="8" id="KW-1185">Reference proteome</keyword>
<dbReference type="GO" id="GO:0030288">
    <property type="term" value="C:outer membrane-bounded periplasmic space"/>
    <property type="evidence" value="ECO:0007669"/>
    <property type="project" value="TreeGrafter"/>
</dbReference>
<dbReference type="Gene3D" id="2.60.450.10">
    <property type="entry name" value="Lipopolysaccharide (LPS) transport protein A like domain"/>
    <property type="match status" value="1"/>
</dbReference>
<dbReference type="GO" id="GO:0005886">
    <property type="term" value="C:plasma membrane"/>
    <property type="evidence" value="ECO:0007669"/>
    <property type="project" value="UniProtKB-SubCell"/>
</dbReference>
<evidence type="ECO:0000256" key="6">
    <source>
        <dbReference type="HAMAP-Rule" id="MF_01915"/>
    </source>
</evidence>
<comment type="subunit">
    <text evidence="6">Component of the lipopolysaccharide transport and assembly complex. Interacts with LptA and the LptBFG transporter complex.</text>
</comment>
<evidence type="ECO:0000256" key="2">
    <source>
        <dbReference type="ARBA" id="ARBA00022519"/>
    </source>
</evidence>
<keyword evidence="5 6" id="KW-0472">Membrane</keyword>
<dbReference type="InterPro" id="IPR010664">
    <property type="entry name" value="LipoPS_assembly_LptC-rel"/>
</dbReference>
<dbReference type="RefSeq" id="WP_092000939.1">
    <property type="nucleotide sequence ID" value="NZ_FOUR01000003.1"/>
</dbReference>
<dbReference type="OrthoDB" id="6194582at2"/>
<dbReference type="Proteomes" id="UP000199339">
    <property type="component" value="Unassembled WGS sequence"/>
</dbReference>
<dbReference type="GO" id="GO:0043165">
    <property type="term" value="P:Gram-negative-bacterium-type cell outer membrane assembly"/>
    <property type="evidence" value="ECO:0007669"/>
    <property type="project" value="UniProtKB-UniRule"/>
</dbReference>
<evidence type="ECO:0000256" key="3">
    <source>
        <dbReference type="ARBA" id="ARBA00022692"/>
    </source>
</evidence>
<dbReference type="EMBL" id="FOUR01000003">
    <property type="protein sequence ID" value="SFM89778.1"/>
    <property type="molecule type" value="Genomic_DNA"/>
</dbReference>
<keyword evidence="1 6" id="KW-1003">Cell membrane</keyword>
<gene>
    <name evidence="6" type="primary">lptC</name>
    <name evidence="7" type="ORF">SAMN04487961_1455</name>
</gene>
<comment type="function">
    <text evidence="6">Involved in the assembly of lipopolysaccharide (LPS). Required for the translocation of LPS from the inner membrane to the outer membrane. Facilitates the transfer of LPS from the inner membrane to the periplasmic protein LptA. Could be a docking site for LptA.</text>
</comment>
<comment type="similarity">
    <text evidence="6">Belongs to the LptC family.</text>
</comment>
<protein>
    <recommendedName>
        <fullName evidence="6">Lipopolysaccharide export system protein LptC</fullName>
    </recommendedName>
</protein>
<organism evidence="7 8">
    <name type="scientific">Marinobacter pelagius</name>
    <dbReference type="NCBI Taxonomy" id="379482"/>
    <lineage>
        <taxon>Bacteria</taxon>
        <taxon>Pseudomonadati</taxon>
        <taxon>Pseudomonadota</taxon>
        <taxon>Gammaproteobacteria</taxon>
        <taxon>Pseudomonadales</taxon>
        <taxon>Marinobacteraceae</taxon>
        <taxon>Marinobacter</taxon>
    </lineage>
</organism>
<keyword evidence="2 6" id="KW-0997">Cell inner membrane</keyword>
<dbReference type="InterPro" id="IPR026265">
    <property type="entry name" value="LptC"/>
</dbReference>
<dbReference type="HAMAP" id="MF_01915">
    <property type="entry name" value="LPS_assembly_LptC"/>
    <property type="match status" value="1"/>
</dbReference>
<feature type="transmembrane region" description="Helical" evidence="6">
    <location>
        <begin position="16"/>
        <end position="34"/>
    </location>
</feature>
<dbReference type="Pfam" id="PF06835">
    <property type="entry name" value="LptC"/>
    <property type="match status" value="1"/>
</dbReference>
<evidence type="ECO:0000256" key="5">
    <source>
        <dbReference type="ARBA" id="ARBA00023136"/>
    </source>
</evidence>
<keyword evidence="3 6" id="KW-0812">Transmembrane</keyword>
<keyword evidence="4 6" id="KW-1133">Transmembrane helix</keyword>
<evidence type="ECO:0000313" key="8">
    <source>
        <dbReference type="Proteomes" id="UP000199339"/>
    </source>
</evidence>
<sequence length="201" mass="22227">MSSPLESLRQLTERPLVRALAAIALVAVALFLLWRSDEPPAPDPEAAALRGPTEPDGFVVDGTYTAYDESGNLEVRFSSPRIEQFEEGNTATMVSPTARIQGEPGTEPWTIQADNGSLLQNENLLYLTDNVRIIRQVGEREATLTTSKLTLDNDQNIIYTDAPVEITDRIGVTRATGMKAWINDRILELNSDVEGRYETVH</sequence>
<name>A0A1I4ULG5_9GAMM</name>
<dbReference type="NCBIfam" id="TIGR04409">
    <property type="entry name" value="LptC_YrbK"/>
    <property type="match status" value="1"/>
</dbReference>
<reference evidence="8" key="1">
    <citation type="submission" date="2016-10" db="EMBL/GenBank/DDBJ databases">
        <authorList>
            <person name="Varghese N."/>
            <person name="Submissions S."/>
        </authorList>
    </citation>
    <scope>NUCLEOTIDE SEQUENCE [LARGE SCALE GENOMIC DNA]</scope>
    <source>
        <strain evidence="8">CGMCC 1.6775</strain>
    </source>
</reference>
<comment type="subcellular location">
    <subcellularLocation>
        <location evidence="6">Cell inner membrane</location>
        <topology evidence="6">Single-pass membrane protein</topology>
    </subcellularLocation>
</comment>
<dbReference type="PANTHER" id="PTHR37481:SF1">
    <property type="entry name" value="LIPOPOLYSACCHARIDE EXPORT SYSTEM PROTEIN LPTC"/>
    <property type="match status" value="1"/>
</dbReference>
<accession>A0A1I4ULG5</accession>
<dbReference type="AlphaFoldDB" id="A0A1I4ULG5"/>
<dbReference type="InterPro" id="IPR052363">
    <property type="entry name" value="LPS_export_LptC"/>
</dbReference>
<dbReference type="GO" id="GO:0017089">
    <property type="term" value="F:glycolipid transfer activity"/>
    <property type="evidence" value="ECO:0007669"/>
    <property type="project" value="TreeGrafter"/>
</dbReference>
<evidence type="ECO:0000313" key="7">
    <source>
        <dbReference type="EMBL" id="SFM89778.1"/>
    </source>
</evidence>
<dbReference type="PANTHER" id="PTHR37481">
    <property type="entry name" value="LIPOPOLYSACCHARIDE EXPORT SYSTEM PROTEIN LPTC"/>
    <property type="match status" value="1"/>
</dbReference>
<evidence type="ECO:0000256" key="4">
    <source>
        <dbReference type="ARBA" id="ARBA00022989"/>
    </source>
</evidence>
<proteinExistence type="inferred from homology"/>
<dbReference type="GO" id="GO:0015221">
    <property type="term" value="F:lipopolysaccharide transmembrane transporter activity"/>
    <property type="evidence" value="ECO:0007669"/>
    <property type="project" value="InterPro"/>
</dbReference>
<evidence type="ECO:0000256" key="1">
    <source>
        <dbReference type="ARBA" id="ARBA00022475"/>
    </source>
</evidence>